<sequence>MSFLSNLKKVLHIGGANEAKKKKVYNNIKMDCNPEEFWDLIGELGDGAFGKVYKAQHKVTGHLAAAKMCALKEEDDLDDFLIEIDILSECKHPNVVELHEAFFNARKLWMLIEYCDGGALDSIMVELEKPLKEPTIAYVCQQMCEGLKFLHSNKVIHRDLKAGNVLLTMAGGVKLADFGVSTRNKYTLQKHDTFIGTPYWMAPEVVMCETFRDNPYDFKVDIWSLGITLIEFAQMEPPNHEMSPMRVLLKIQKSDPPKLEQPSRWSKDFNDFIAKALTKDPVHRPTAEDLLKHPFIAGELDAKPVRDLLLEYKADVVEEEVVDEEAEEHRTSQLPLDLDTVEDDTASMKSDNELKTPEAEGKEADGLKRESDKTEDPGRKKFKHEDTVAEKTASAKPSEERKPSREKGPAPPPPPQVKEVRSSAEPSSQPFVEPVTTSLKDDTDSHQTPPITLHSQETDPTKIDKVPESKALKDHKSLKGVTQPIDMITATTTTVPKPTTLPTSDEPKEGDNPLFIDDSISLPLSKSSALSSANDLKNLDSTSTLGASVQLPEGNKSLITINTRPQMEDSNAPSPPGGVSQITVVTTHPPVILPPIDSQNSPHLRPRQQETKVSSRLNDKISKRRSVISDGQSNNKTSTTRPHSVAYDHDRSQESRGIVKADAKVRDEAQSPKSEVVIIANKTNKTRINDSHLSEDCFDSLEYPPQDDIPHNTSAIGGQRLDESEVFIVNSSFVANDSGLSDGGRHDTSHVSVVRVGEESPNMHHNSHRDSGSGEELTSDGSTSIVVDGSIIHSSDKDTQDKVRPTVSQPLAPQSLKKLNGQASGIPSSHENGDVLIVVNKAANSARRGNEKQSPDSKSTPLQEKRPSPDRAPGTTTRSSLHSDNGSIRSSGGLPSVGRSVDRSDAESVSTTISQDSRGSTKDNRLGGSPAEQEEEVVLRRKPDFGGRDANRAPRSKEDIILSNLKKKTRKRTRKFEIDGVVVTTTTSRVIYGDDEDGGGIYDDHILRKQELRELKMLQKQEQKQFQDLSFKAQFAKDNQEKKICQERESLCRAYDQDLDALIRQQKQAVEKLETQQDSELRAASKKIRAEQERELKEFRESQKQELRLLKQEVDLMPKDKRKSTFKARKEKLEAEHEEREKAFLEKLNENHEGSLRRLSDAHRDRIALTERQYLQQKQQLMRAREAAIWEMEERHIHDKQQLVKKQLKDIFFLQRHQMLCRHDKELDQIKRMNARKEEELLKRQTIEKRALPKRIRNEMKAREMMFRESVRINSHSHSDPDEERERLKKFQENEKKRYRAEQSRFELKHKRQLEELRATSDATIKELEQLQNEKRKMLLEHETMKLKEQEEAYMRELKEWKAHLKPRKQQLLAEFERQAQDLEEKHQLCALLPVSPGKRSLSRSSTTLSLLSFSSSSSVPAPSNPYTYSPPSSPSPSVASILRRPYALYASSASGQSSPLSSSRFSRDTPSYSRASSSTPPNPFS</sequence>
<dbReference type="CDD" id="cd06611">
    <property type="entry name" value="STKc_SLK_like"/>
    <property type="match status" value="1"/>
</dbReference>
<dbReference type="PROSITE" id="PS00108">
    <property type="entry name" value="PROTEIN_KINASE_ST"/>
    <property type="match status" value="1"/>
</dbReference>
<dbReference type="InterPro" id="IPR051585">
    <property type="entry name" value="STE20_Ser/Thr_Kinases"/>
</dbReference>
<comment type="caution">
    <text evidence="11">The sequence shown here is derived from an EMBL/GenBank/DDBJ whole genome shotgun (WGS) entry which is preliminary data.</text>
</comment>
<dbReference type="PANTHER" id="PTHR46538:SF3">
    <property type="entry name" value="PROTEIN KINASE DOMAIN-CONTAINING PROTEIN"/>
    <property type="match status" value="1"/>
</dbReference>
<feature type="compositionally biased region" description="Polar residues" evidence="9">
    <location>
        <begin position="424"/>
        <end position="438"/>
    </location>
</feature>
<reference evidence="11" key="2">
    <citation type="journal article" date="2023" name="BMC Genomics">
        <title>Pest status, molecular evolution, and epigenetic factors derived from the genome assembly of Frankliniella fusca, a thysanopteran phytovirus vector.</title>
        <authorList>
            <person name="Catto M.A."/>
            <person name="Labadie P.E."/>
            <person name="Jacobson A.L."/>
            <person name="Kennedy G.G."/>
            <person name="Srinivasan R."/>
            <person name="Hunt B.G."/>
        </authorList>
    </citation>
    <scope>NUCLEOTIDE SEQUENCE</scope>
    <source>
        <strain evidence="11">PL_HMW_Pooled</strain>
    </source>
</reference>
<evidence type="ECO:0000313" key="11">
    <source>
        <dbReference type="EMBL" id="KAK3910592.1"/>
    </source>
</evidence>
<dbReference type="InterPro" id="IPR000719">
    <property type="entry name" value="Prot_kinase_dom"/>
</dbReference>
<keyword evidence="8" id="KW-0175">Coiled coil</keyword>
<feature type="compositionally biased region" description="Polar residues" evidence="9">
    <location>
        <begin position="907"/>
        <end position="918"/>
    </location>
</feature>
<feature type="compositionally biased region" description="Polar residues" evidence="9">
    <location>
        <begin position="874"/>
        <end position="890"/>
    </location>
</feature>
<dbReference type="PROSITE" id="PS50011">
    <property type="entry name" value="PROTEIN_KINASE_DOM"/>
    <property type="match status" value="1"/>
</dbReference>
<feature type="coiled-coil region" evidence="8">
    <location>
        <begin position="1289"/>
        <end position="1393"/>
    </location>
</feature>
<feature type="region of interest" description="Disordered" evidence="9">
    <location>
        <begin position="1413"/>
        <end position="1439"/>
    </location>
</feature>
<keyword evidence="6 7" id="KW-0067">ATP-binding</keyword>
<organism evidence="11 12">
    <name type="scientific">Frankliniella fusca</name>
    <dbReference type="NCBI Taxonomy" id="407009"/>
    <lineage>
        <taxon>Eukaryota</taxon>
        <taxon>Metazoa</taxon>
        <taxon>Ecdysozoa</taxon>
        <taxon>Arthropoda</taxon>
        <taxon>Hexapoda</taxon>
        <taxon>Insecta</taxon>
        <taxon>Pterygota</taxon>
        <taxon>Neoptera</taxon>
        <taxon>Paraneoptera</taxon>
        <taxon>Thysanoptera</taxon>
        <taxon>Terebrantia</taxon>
        <taxon>Thripoidea</taxon>
        <taxon>Thripidae</taxon>
        <taxon>Frankliniella</taxon>
    </lineage>
</organism>
<dbReference type="Pfam" id="PF12474">
    <property type="entry name" value="PKK"/>
    <property type="match status" value="2"/>
</dbReference>
<feature type="compositionally biased region" description="Polar residues" evidence="9">
    <location>
        <begin position="629"/>
        <end position="642"/>
    </location>
</feature>
<feature type="compositionally biased region" description="Polar residues" evidence="9">
    <location>
        <begin position="446"/>
        <end position="455"/>
    </location>
</feature>
<dbReference type="GO" id="GO:0004674">
    <property type="term" value="F:protein serine/threonine kinase activity"/>
    <property type="evidence" value="ECO:0007669"/>
    <property type="project" value="UniProtKB-KW"/>
</dbReference>
<feature type="compositionally biased region" description="Basic and acidic residues" evidence="9">
    <location>
        <begin position="350"/>
        <end position="389"/>
    </location>
</feature>
<feature type="compositionally biased region" description="Basic and acidic residues" evidence="9">
    <location>
        <begin position="794"/>
        <end position="804"/>
    </location>
</feature>
<feature type="compositionally biased region" description="Basic and acidic residues" evidence="9">
    <location>
        <begin position="937"/>
        <end position="953"/>
    </location>
</feature>
<feature type="compositionally biased region" description="Basic and acidic residues" evidence="9">
    <location>
        <begin position="397"/>
        <end position="408"/>
    </location>
</feature>
<evidence type="ECO:0000256" key="4">
    <source>
        <dbReference type="ARBA" id="ARBA00022741"/>
    </source>
</evidence>
<dbReference type="Pfam" id="PF00069">
    <property type="entry name" value="Pkinase"/>
    <property type="match status" value="1"/>
</dbReference>
<feature type="compositionally biased region" description="Basic and acidic residues" evidence="9">
    <location>
        <begin position="646"/>
        <end position="656"/>
    </location>
</feature>
<dbReference type="PROSITE" id="PS00107">
    <property type="entry name" value="PROTEIN_KINASE_ATP"/>
    <property type="match status" value="1"/>
</dbReference>
<dbReference type="InterPro" id="IPR008271">
    <property type="entry name" value="Ser/Thr_kinase_AS"/>
</dbReference>
<name>A0AAE1GX35_9NEOP</name>
<dbReference type="FunFam" id="1.10.510.10:FF:001091">
    <property type="entry name" value="STE family protein kinase"/>
    <property type="match status" value="1"/>
</dbReference>
<feature type="compositionally biased region" description="Basic and acidic residues" evidence="9">
    <location>
        <begin position="456"/>
        <end position="477"/>
    </location>
</feature>
<dbReference type="Proteomes" id="UP001219518">
    <property type="component" value="Unassembled WGS sequence"/>
</dbReference>
<dbReference type="InterPro" id="IPR017441">
    <property type="entry name" value="Protein_kinase_ATP_BS"/>
</dbReference>
<evidence type="ECO:0000256" key="7">
    <source>
        <dbReference type="PROSITE-ProRule" id="PRU10141"/>
    </source>
</evidence>
<feature type="region of interest" description="Disordered" evidence="9">
    <location>
        <begin position="320"/>
        <end position="517"/>
    </location>
</feature>
<feature type="compositionally biased region" description="Low complexity" evidence="9">
    <location>
        <begin position="1452"/>
        <end position="1465"/>
    </location>
</feature>
<feature type="compositionally biased region" description="Polar residues" evidence="9">
    <location>
        <begin position="821"/>
        <end position="830"/>
    </location>
</feature>
<evidence type="ECO:0000256" key="3">
    <source>
        <dbReference type="ARBA" id="ARBA00022679"/>
    </source>
</evidence>
<dbReference type="Gene3D" id="1.10.510.10">
    <property type="entry name" value="Transferase(Phosphotransferase) domain 1"/>
    <property type="match status" value="1"/>
</dbReference>
<feature type="region of interest" description="Disordered" evidence="9">
    <location>
        <begin position="563"/>
        <end position="656"/>
    </location>
</feature>
<proteinExistence type="predicted"/>
<dbReference type="InterPro" id="IPR011009">
    <property type="entry name" value="Kinase-like_dom_sf"/>
</dbReference>
<accession>A0AAE1GX35</accession>
<gene>
    <name evidence="11" type="ORF">KUF71_020406</name>
</gene>
<feature type="compositionally biased region" description="Polar residues" evidence="9">
    <location>
        <begin position="563"/>
        <end position="572"/>
    </location>
</feature>
<evidence type="ECO:0000256" key="1">
    <source>
        <dbReference type="ARBA" id="ARBA00022527"/>
    </source>
</evidence>
<keyword evidence="12" id="KW-1185">Reference proteome</keyword>
<evidence type="ECO:0000313" key="12">
    <source>
        <dbReference type="Proteomes" id="UP001219518"/>
    </source>
</evidence>
<keyword evidence="5 11" id="KW-0418">Kinase</keyword>
<dbReference type="SUPFAM" id="SSF56112">
    <property type="entry name" value="Protein kinase-like (PK-like)"/>
    <property type="match status" value="1"/>
</dbReference>
<feature type="compositionally biased region" description="Polar residues" evidence="9">
    <location>
        <begin position="1469"/>
        <end position="1480"/>
    </location>
</feature>
<dbReference type="PANTHER" id="PTHR46538">
    <property type="entry name" value="PROTEIN KINASE DOMAIN-CONTAINING PROTEIN"/>
    <property type="match status" value="1"/>
</dbReference>
<dbReference type="SMART" id="SM00220">
    <property type="entry name" value="S_TKc"/>
    <property type="match status" value="1"/>
</dbReference>
<dbReference type="GO" id="GO:0005524">
    <property type="term" value="F:ATP binding"/>
    <property type="evidence" value="ECO:0007669"/>
    <property type="project" value="UniProtKB-UniRule"/>
</dbReference>
<evidence type="ECO:0000259" key="10">
    <source>
        <dbReference type="PROSITE" id="PS50011"/>
    </source>
</evidence>
<protein>
    <submittedName>
        <fullName evidence="11">Serine/threonine-protein kinase 10</fullName>
    </submittedName>
</protein>
<dbReference type="InterPro" id="IPR022165">
    <property type="entry name" value="PKK"/>
</dbReference>
<dbReference type="FunFam" id="3.30.200.20:FF:000353">
    <property type="entry name" value="Sterile20-like kinase, isoform B"/>
    <property type="match status" value="1"/>
</dbReference>
<keyword evidence="3" id="KW-0808">Transferase</keyword>
<keyword evidence="2" id="KW-0597">Phosphoprotein</keyword>
<evidence type="ECO:0000256" key="6">
    <source>
        <dbReference type="ARBA" id="ARBA00022840"/>
    </source>
</evidence>
<evidence type="ECO:0000256" key="2">
    <source>
        <dbReference type="ARBA" id="ARBA00022553"/>
    </source>
</evidence>
<dbReference type="EMBL" id="JAHWGI010000180">
    <property type="protein sequence ID" value="KAK3910592.1"/>
    <property type="molecule type" value="Genomic_DNA"/>
</dbReference>
<feature type="domain" description="Protein kinase" evidence="10">
    <location>
        <begin position="38"/>
        <end position="296"/>
    </location>
</feature>
<evidence type="ECO:0000256" key="5">
    <source>
        <dbReference type="ARBA" id="ARBA00022777"/>
    </source>
</evidence>
<keyword evidence="4 7" id="KW-0547">Nucleotide-binding</keyword>
<feature type="coiled-coil region" evidence="8">
    <location>
        <begin position="1056"/>
        <end position="1187"/>
    </location>
</feature>
<keyword evidence="1" id="KW-0723">Serine/threonine-protein kinase</keyword>
<feature type="compositionally biased region" description="Basic and acidic residues" evidence="9">
    <location>
        <begin position="756"/>
        <end position="772"/>
    </location>
</feature>
<dbReference type="Gene3D" id="3.30.200.20">
    <property type="entry name" value="Phosphorylase Kinase, domain 1"/>
    <property type="match status" value="1"/>
</dbReference>
<feature type="compositionally biased region" description="Low complexity" evidence="9">
    <location>
        <begin position="489"/>
        <end position="503"/>
    </location>
</feature>
<feature type="binding site" evidence="7">
    <location>
        <position position="72"/>
    </location>
    <ligand>
        <name>ATP</name>
        <dbReference type="ChEBI" id="CHEBI:30616"/>
    </ligand>
</feature>
<feature type="region of interest" description="Disordered" evidence="9">
    <location>
        <begin position="756"/>
        <end position="953"/>
    </location>
</feature>
<reference evidence="11" key="1">
    <citation type="submission" date="2021-07" db="EMBL/GenBank/DDBJ databases">
        <authorList>
            <person name="Catto M.A."/>
            <person name="Jacobson A."/>
            <person name="Kennedy G."/>
            <person name="Labadie P."/>
            <person name="Hunt B.G."/>
            <person name="Srinivasan R."/>
        </authorList>
    </citation>
    <scope>NUCLEOTIDE SEQUENCE</scope>
    <source>
        <strain evidence="11">PL_HMW_Pooled</strain>
        <tissue evidence="11">Head</tissue>
    </source>
</reference>
<evidence type="ECO:0000256" key="9">
    <source>
        <dbReference type="SAM" id="MobiDB-lite"/>
    </source>
</evidence>
<evidence type="ECO:0000256" key="8">
    <source>
        <dbReference type="SAM" id="Coils"/>
    </source>
</evidence>
<feature type="region of interest" description="Disordered" evidence="9">
    <location>
        <begin position="1452"/>
        <end position="1486"/>
    </location>
</feature>